<evidence type="ECO:0000256" key="2">
    <source>
        <dbReference type="SAM" id="MobiDB-lite"/>
    </source>
</evidence>
<comment type="caution">
    <text evidence="4">The sequence shown here is derived from an EMBL/GenBank/DDBJ whole genome shotgun (WGS) entry which is preliminary data.</text>
</comment>
<dbReference type="EMBL" id="QRPE01000004">
    <property type="protein sequence ID" value="RHL94787.1"/>
    <property type="molecule type" value="Genomic_DNA"/>
</dbReference>
<keyword evidence="1" id="KW-0238">DNA-binding</keyword>
<evidence type="ECO:0000259" key="3">
    <source>
        <dbReference type="Pfam" id="PF18291"/>
    </source>
</evidence>
<dbReference type="AlphaFoldDB" id="A0A415NCS4"/>
<organism evidence="4 5">
    <name type="scientific">Bacteroides intestinalis</name>
    <dbReference type="NCBI Taxonomy" id="329854"/>
    <lineage>
        <taxon>Bacteria</taxon>
        <taxon>Pseudomonadati</taxon>
        <taxon>Bacteroidota</taxon>
        <taxon>Bacteroidia</taxon>
        <taxon>Bacteroidales</taxon>
        <taxon>Bacteroidaceae</taxon>
        <taxon>Bacteroides</taxon>
    </lineage>
</organism>
<gene>
    <name evidence="4" type="ORF">DWZ95_06285</name>
</gene>
<dbReference type="RefSeq" id="WP_118422788.1">
    <property type="nucleotide sequence ID" value="NZ_JAJCKC010000005.1"/>
</dbReference>
<evidence type="ECO:0000256" key="1">
    <source>
        <dbReference type="ARBA" id="ARBA00023125"/>
    </source>
</evidence>
<feature type="region of interest" description="Disordered" evidence="2">
    <location>
        <begin position="144"/>
        <end position="169"/>
    </location>
</feature>
<protein>
    <recommendedName>
        <fullName evidence="3">HU domain-containing protein</fullName>
    </recommendedName>
</protein>
<evidence type="ECO:0000313" key="4">
    <source>
        <dbReference type="EMBL" id="RHL94787.1"/>
    </source>
</evidence>
<evidence type="ECO:0000313" key="5">
    <source>
        <dbReference type="Proteomes" id="UP000285013"/>
    </source>
</evidence>
<sequence length="169" mass="18558">MININLIKKTLGFKKDAPAKWYGVTQTGKAETPYAVTRSATENTSTAPTEMDSAIELFCREAIKQLLDGKTVYFGRYGTFHIAFQSNGVEDINDYNVNSMIKNSRIVFRASKVFRAEVINNLQFKVTGVTEDDVKYASLPDYRRAKGISSDPSDPSGGGDGGIEDDPLG</sequence>
<reference evidence="4 5" key="1">
    <citation type="submission" date="2018-08" db="EMBL/GenBank/DDBJ databases">
        <title>A genome reference for cultivated species of the human gut microbiota.</title>
        <authorList>
            <person name="Zou Y."/>
            <person name="Xue W."/>
            <person name="Luo G."/>
        </authorList>
    </citation>
    <scope>NUCLEOTIDE SEQUENCE [LARGE SCALE GENOMIC DNA]</scope>
    <source>
        <strain evidence="4 5">AF36-16BH</strain>
    </source>
</reference>
<feature type="domain" description="HU" evidence="3">
    <location>
        <begin position="14"/>
        <end position="124"/>
    </location>
</feature>
<dbReference type="Pfam" id="PF18291">
    <property type="entry name" value="HU-HIG"/>
    <property type="match status" value="1"/>
</dbReference>
<dbReference type="GO" id="GO:0003677">
    <property type="term" value="F:DNA binding"/>
    <property type="evidence" value="ECO:0007669"/>
    <property type="project" value="UniProtKB-KW"/>
</dbReference>
<dbReference type="InterPro" id="IPR041607">
    <property type="entry name" value="HU-HIG"/>
</dbReference>
<dbReference type="InterPro" id="IPR010992">
    <property type="entry name" value="IHF-like_DNA-bd_dom_sf"/>
</dbReference>
<dbReference type="SUPFAM" id="SSF47729">
    <property type="entry name" value="IHF-like DNA-binding proteins"/>
    <property type="match status" value="1"/>
</dbReference>
<proteinExistence type="predicted"/>
<name>A0A415NCS4_9BACE</name>
<dbReference type="Proteomes" id="UP000285013">
    <property type="component" value="Unassembled WGS sequence"/>
</dbReference>
<accession>A0A415NCS4</accession>